<protein>
    <submittedName>
        <fullName evidence="2">Transmembrane protein, putative</fullName>
    </submittedName>
</protein>
<dbReference type="EMBL" id="GG662767">
    <property type="protein sequence ID" value="EAR91898.2"/>
    <property type="molecule type" value="Genomic_DNA"/>
</dbReference>
<gene>
    <name evidence="2" type="ORF">TTHERM_00099950</name>
</gene>
<accession>Q234V5</accession>
<dbReference type="CDD" id="cd00064">
    <property type="entry name" value="FU"/>
    <property type="match status" value="1"/>
</dbReference>
<feature type="transmembrane region" description="Helical" evidence="1">
    <location>
        <begin position="33"/>
        <end position="53"/>
    </location>
</feature>
<dbReference type="RefSeq" id="XP_001012143.2">
    <property type="nucleotide sequence ID" value="XM_001012143.2"/>
</dbReference>
<proteinExistence type="predicted"/>
<dbReference type="HOGENOM" id="CLU_336961_0_0_1"/>
<evidence type="ECO:0000313" key="3">
    <source>
        <dbReference type="Proteomes" id="UP000009168"/>
    </source>
</evidence>
<feature type="transmembrane region" description="Helical" evidence="1">
    <location>
        <begin position="414"/>
        <end position="441"/>
    </location>
</feature>
<keyword evidence="3" id="KW-1185">Reference proteome</keyword>
<keyword evidence="1" id="KW-1133">Transmembrane helix</keyword>
<evidence type="ECO:0000256" key="1">
    <source>
        <dbReference type="SAM" id="Phobius"/>
    </source>
</evidence>
<dbReference type="InParanoid" id="Q234V5"/>
<dbReference type="Gene3D" id="2.10.220.10">
    <property type="entry name" value="Hormone Receptor, Insulin-like Growth Factor Receptor 1, Chain A, domain 2"/>
    <property type="match status" value="1"/>
</dbReference>
<sequence length="486" mass="54598">MQQLQCRPQKKLLILQFKLPLPRQETVCHVPQIVYNVIKLAVQSVFLVSSFIMDNVANVLKMEYTQIKMFAYNVTKVAKPVMVIYLVIACLVNLTIIFKTTILVNVMKVMDILFKVSIVQNAIKAARLAVVVYIITVCLVTQTLIFNVIKLVNVIQVKDILFKISIAQNVIKVARLVMEVLAQAAQLAVLVCIYLKIIHAKLAIKKWDITFKDKVVKNVIKVAKLVMKTLKNVQVVLLNNTCKKIILVQLLVIQTKGFLFKIINVQHVIKVVQHVLISTGGSCQPCDKSCAKCKGPSNKDCLACSKNYILLPSIGKCALCEEGYFFNQNNCQQCNQMCTTCFGKNENECIDCRGGLTLSSITKTCQSSSQIENENNLLEYSKIVGCYNQTDQQVVSSCLDQIERSKSSTQNMDTLAVINLSLIVASSIFTPIGSSLAWTIMDELTRNENELCSSSIYLYSKYLYSTSQKRRKTLLVQSIQHSIIYQ</sequence>
<dbReference type="GeneID" id="7831948"/>
<keyword evidence="1 2" id="KW-0812">Transmembrane</keyword>
<dbReference type="InterPro" id="IPR009030">
    <property type="entry name" value="Growth_fac_rcpt_cys_sf"/>
</dbReference>
<feature type="transmembrane region" description="Helical" evidence="1">
    <location>
        <begin position="180"/>
        <end position="198"/>
    </location>
</feature>
<evidence type="ECO:0000313" key="2">
    <source>
        <dbReference type="EMBL" id="EAR91898.2"/>
    </source>
</evidence>
<name>Q234V5_TETTS</name>
<feature type="transmembrane region" description="Helical" evidence="1">
    <location>
        <begin position="82"/>
        <end position="107"/>
    </location>
</feature>
<keyword evidence="1" id="KW-0472">Membrane</keyword>
<reference evidence="3" key="1">
    <citation type="journal article" date="2006" name="PLoS Biol.">
        <title>Macronuclear genome sequence of the ciliate Tetrahymena thermophila, a model eukaryote.</title>
        <authorList>
            <person name="Eisen J.A."/>
            <person name="Coyne R.S."/>
            <person name="Wu M."/>
            <person name="Wu D."/>
            <person name="Thiagarajan M."/>
            <person name="Wortman J.R."/>
            <person name="Badger J.H."/>
            <person name="Ren Q."/>
            <person name="Amedeo P."/>
            <person name="Jones K.M."/>
            <person name="Tallon L.J."/>
            <person name="Delcher A.L."/>
            <person name="Salzberg S.L."/>
            <person name="Silva J.C."/>
            <person name="Haas B.J."/>
            <person name="Majoros W.H."/>
            <person name="Farzad M."/>
            <person name="Carlton J.M."/>
            <person name="Smith R.K. Jr."/>
            <person name="Garg J."/>
            <person name="Pearlman R.E."/>
            <person name="Karrer K.M."/>
            <person name="Sun L."/>
            <person name="Manning G."/>
            <person name="Elde N.C."/>
            <person name="Turkewitz A.P."/>
            <person name="Asai D.J."/>
            <person name="Wilkes D.E."/>
            <person name="Wang Y."/>
            <person name="Cai H."/>
            <person name="Collins K."/>
            <person name="Stewart B.A."/>
            <person name="Lee S.R."/>
            <person name="Wilamowska K."/>
            <person name="Weinberg Z."/>
            <person name="Ruzzo W.L."/>
            <person name="Wloga D."/>
            <person name="Gaertig J."/>
            <person name="Frankel J."/>
            <person name="Tsao C.-C."/>
            <person name="Gorovsky M.A."/>
            <person name="Keeling P.J."/>
            <person name="Waller R.F."/>
            <person name="Patron N.J."/>
            <person name="Cherry J.M."/>
            <person name="Stover N.A."/>
            <person name="Krieger C.J."/>
            <person name="del Toro C."/>
            <person name="Ryder H.F."/>
            <person name="Williamson S.C."/>
            <person name="Barbeau R.A."/>
            <person name="Hamilton E.P."/>
            <person name="Orias E."/>
        </authorList>
    </citation>
    <scope>NUCLEOTIDE SEQUENCE [LARGE SCALE GENOMIC DNA]</scope>
    <source>
        <strain evidence="3">SB210</strain>
    </source>
</reference>
<feature type="transmembrane region" description="Helical" evidence="1">
    <location>
        <begin position="128"/>
        <end position="149"/>
    </location>
</feature>
<dbReference type="KEGG" id="tet:TTHERM_00099950"/>
<dbReference type="AlphaFoldDB" id="Q234V5"/>
<dbReference type="InterPro" id="IPR006212">
    <property type="entry name" value="Furin_repeat"/>
</dbReference>
<dbReference type="Proteomes" id="UP000009168">
    <property type="component" value="Unassembled WGS sequence"/>
</dbReference>
<organism evidence="2 3">
    <name type="scientific">Tetrahymena thermophila (strain SB210)</name>
    <dbReference type="NCBI Taxonomy" id="312017"/>
    <lineage>
        <taxon>Eukaryota</taxon>
        <taxon>Sar</taxon>
        <taxon>Alveolata</taxon>
        <taxon>Ciliophora</taxon>
        <taxon>Intramacronucleata</taxon>
        <taxon>Oligohymenophorea</taxon>
        <taxon>Hymenostomatida</taxon>
        <taxon>Tetrahymenina</taxon>
        <taxon>Tetrahymenidae</taxon>
        <taxon>Tetrahymena</taxon>
    </lineage>
</organism>
<dbReference type="SUPFAM" id="SSF57184">
    <property type="entry name" value="Growth factor receptor domain"/>
    <property type="match status" value="1"/>
</dbReference>
<dbReference type="OrthoDB" id="300641at2759"/>
<dbReference type="SMART" id="SM00261">
    <property type="entry name" value="FU"/>
    <property type="match status" value="2"/>
</dbReference>